<proteinExistence type="predicted"/>
<evidence type="ECO:0000313" key="3">
    <source>
        <dbReference type="EMBL" id="KAK4755187.1"/>
    </source>
</evidence>
<feature type="transmembrane region" description="Helical" evidence="2">
    <location>
        <begin position="434"/>
        <end position="453"/>
    </location>
</feature>
<dbReference type="Proteomes" id="UP001345219">
    <property type="component" value="Chromosome 8"/>
</dbReference>
<name>A0AAN7JXX7_9MYRT</name>
<evidence type="ECO:0000256" key="1">
    <source>
        <dbReference type="SAM" id="MobiDB-lite"/>
    </source>
</evidence>
<dbReference type="SUPFAM" id="SSF54928">
    <property type="entry name" value="RNA-binding domain, RBD"/>
    <property type="match status" value="1"/>
</dbReference>
<feature type="region of interest" description="Disordered" evidence="1">
    <location>
        <begin position="299"/>
        <end position="330"/>
    </location>
</feature>
<gene>
    <name evidence="3" type="ORF">SAY87_008944</name>
</gene>
<dbReference type="AlphaFoldDB" id="A0AAN7JXX7"/>
<evidence type="ECO:0000313" key="4">
    <source>
        <dbReference type="Proteomes" id="UP001345219"/>
    </source>
</evidence>
<sequence length="454" mass="49918">MAALYQLRNLLRPSLSLRTGVFRESGIGLSLFLHEPRRSFSAEAEKAQDAAVDKFIETSSSGAVYGKLSGLIRYTLKSDVINLLDGCKLNLEDIRVSYTRSFAPIGMLVQFPSGHAIDQAFKLISKKGRLHKLEKVDRSQWDLSANYDGKTILLQGLPRQALPEDVERFLHGCQYDATSIQVSYRAAFPEPLKVATVGFPSRAQAMNAFITKNGSFCLNNQILVRVLHSVLSSHSCVITHFGTSETMKLPSAIQNRVSSPPRPLHWRPPRAGLEISLPCHLKRDGIQLRYNRVSSLKTGDIGTSSESSNEVNNVDSIYSPNSIGSPDENNEEELSYASSIKTVASCVIAAVVVDIGVGLKDGVDIGSEFFAGLSVDNLFVFVLVFKYFKVPMLYQQNLVLSYGIAGSVIFPLSSILLGTAAIQKFESVNFGCGTPIFIIQGITSMMFSFLQYFF</sequence>
<dbReference type="PANTHER" id="PTHR48167:SF2">
    <property type="entry name" value="EXPRESSED PROTEIN"/>
    <property type="match status" value="1"/>
</dbReference>
<keyword evidence="2" id="KW-0812">Transmembrane</keyword>
<comment type="caution">
    <text evidence="3">The sequence shown here is derived from an EMBL/GenBank/DDBJ whole genome shotgun (WGS) entry which is preliminary data.</text>
</comment>
<keyword evidence="2" id="KW-1133">Transmembrane helix</keyword>
<dbReference type="EMBL" id="JAXIOK010000014">
    <property type="protein sequence ID" value="KAK4755187.1"/>
    <property type="molecule type" value="Genomic_DNA"/>
</dbReference>
<dbReference type="GO" id="GO:0016020">
    <property type="term" value="C:membrane"/>
    <property type="evidence" value="ECO:0007669"/>
    <property type="project" value="InterPro"/>
</dbReference>
<dbReference type="InterPro" id="IPR035979">
    <property type="entry name" value="RBD_domain_sf"/>
</dbReference>
<accession>A0AAN7JXX7</accession>
<protein>
    <submittedName>
        <fullName evidence="3">Uncharacterized protein</fullName>
    </submittedName>
</protein>
<dbReference type="PANTHER" id="PTHR48167">
    <property type="entry name" value="EXPRESSED PROTEIN"/>
    <property type="match status" value="1"/>
</dbReference>
<dbReference type="GO" id="GO:0003676">
    <property type="term" value="F:nucleic acid binding"/>
    <property type="evidence" value="ECO:0007669"/>
    <property type="project" value="InterPro"/>
</dbReference>
<organism evidence="3 4">
    <name type="scientific">Trapa incisa</name>
    <dbReference type="NCBI Taxonomy" id="236973"/>
    <lineage>
        <taxon>Eukaryota</taxon>
        <taxon>Viridiplantae</taxon>
        <taxon>Streptophyta</taxon>
        <taxon>Embryophyta</taxon>
        <taxon>Tracheophyta</taxon>
        <taxon>Spermatophyta</taxon>
        <taxon>Magnoliopsida</taxon>
        <taxon>eudicotyledons</taxon>
        <taxon>Gunneridae</taxon>
        <taxon>Pentapetalae</taxon>
        <taxon>rosids</taxon>
        <taxon>malvids</taxon>
        <taxon>Myrtales</taxon>
        <taxon>Lythraceae</taxon>
        <taxon>Trapa</taxon>
    </lineage>
</organism>
<feature type="compositionally biased region" description="Low complexity" evidence="1">
    <location>
        <begin position="304"/>
        <end position="314"/>
    </location>
</feature>
<keyword evidence="4" id="KW-1185">Reference proteome</keyword>
<dbReference type="Pfam" id="PF03741">
    <property type="entry name" value="TerC"/>
    <property type="match status" value="1"/>
</dbReference>
<evidence type="ECO:0000256" key="2">
    <source>
        <dbReference type="SAM" id="Phobius"/>
    </source>
</evidence>
<reference evidence="3 4" key="1">
    <citation type="journal article" date="2023" name="Hortic Res">
        <title>Pangenome of water caltrop reveals structural variations and asymmetric subgenome divergence after allopolyploidization.</title>
        <authorList>
            <person name="Zhang X."/>
            <person name="Chen Y."/>
            <person name="Wang L."/>
            <person name="Yuan Y."/>
            <person name="Fang M."/>
            <person name="Shi L."/>
            <person name="Lu R."/>
            <person name="Comes H.P."/>
            <person name="Ma Y."/>
            <person name="Chen Y."/>
            <person name="Huang G."/>
            <person name="Zhou Y."/>
            <person name="Zheng Z."/>
            <person name="Qiu Y."/>
        </authorList>
    </citation>
    <scope>NUCLEOTIDE SEQUENCE [LARGE SCALE GENOMIC DNA]</scope>
    <source>
        <tissue evidence="3">Roots</tissue>
    </source>
</reference>
<dbReference type="InterPro" id="IPR005496">
    <property type="entry name" value="Integral_membrane_TerC"/>
</dbReference>
<feature type="transmembrane region" description="Helical" evidence="2">
    <location>
        <begin position="400"/>
        <end position="422"/>
    </location>
</feature>
<feature type="compositionally biased region" description="Polar residues" evidence="1">
    <location>
        <begin position="315"/>
        <end position="324"/>
    </location>
</feature>
<keyword evidence="2" id="KW-0472">Membrane</keyword>